<comment type="caution">
    <text evidence="3">The sequence shown here is derived from an EMBL/GenBank/DDBJ whole genome shotgun (WGS) entry which is preliminary data.</text>
</comment>
<accession>A0AAJ0HK36</accession>
<feature type="region of interest" description="Disordered" evidence="2">
    <location>
        <begin position="159"/>
        <end position="179"/>
    </location>
</feature>
<reference evidence="3" key="1">
    <citation type="journal article" date="2023" name="Mol. Phylogenet. Evol.">
        <title>Genome-scale phylogeny and comparative genomics of the fungal order Sordariales.</title>
        <authorList>
            <person name="Hensen N."/>
            <person name="Bonometti L."/>
            <person name="Westerberg I."/>
            <person name="Brannstrom I.O."/>
            <person name="Guillou S."/>
            <person name="Cros-Aarteil S."/>
            <person name="Calhoun S."/>
            <person name="Haridas S."/>
            <person name="Kuo A."/>
            <person name="Mondo S."/>
            <person name="Pangilinan J."/>
            <person name="Riley R."/>
            <person name="LaButti K."/>
            <person name="Andreopoulos B."/>
            <person name="Lipzen A."/>
            <person name="Chen C."/>
            <person name="Yan M."/>
            <person name="Daum C."/>
            <person name="Ng V."/>
            <person name="Clum A."/>
            <person name="Steindorff A."/>
            <person name="Ohm R.A."/>
            <person name="Martin F."/>
            <person name="Silar P."/>
            <person name="Natvig D.O."/>
            <person name="Lalanne C."/>
            <person name="Gautier V."/>
            <person name="Ament-Velasquez S.L."/>
            <person name="Kruys A."/>
            <person name="Hutchinson M.I."/>
            <person name="Powell A.J."/>
            <person name="Barry K."/>
            <person name="Miller A.N."/>
            <person name="Grigoriev I.V."/>
            <person name="Debuchy R."/>
            <person name="Gladieux P."/>
            <person name="Hiltunen Thoren M."/>
            <person name="Johannesson H."/>
        </authorList>
    </citation>
    <scope>NUCLEOTIDE SEQUENCE</scope>
    <source>
        <strain evidence="3">CBS 955.72</strain>
    </source>
</reference>
<name>A0AAJ0HK36_9PEZI</name>
<proteinExistence type="predicted"/>
<keyword evidence="1" id="KW-0175">Coiled coil</keyword>
<keyword evidence="4" id="KW-1185">Reference proteome</keyword>
<gene>
    <name evidence="3" type="ORF">B0T25DRAFT_536601</name>
</gene>
<protein>
    <submittedName>
        <fullName evidence="3">Uncharacterized protein</fullName>
    </submittedName>
</protein>
<sequence length="434" mass="49000">MAIFNTRLISPSFNARTINATPSFPTMTIYWNPDQLLQITGKAKRGEIQCSGLTRGNGPRCGFEKWSQNPDNKAVQTLLPSLAAKPFSKVTPQDLLYLAELCLCRDWHANQKHTVAGKWEKIVRQAAAQVALPAPPCPQTAEIKIDHPPVFGSFSILTPPSTQSSSQNTSFSVEDPTPVPTWSSAKEMISNLQKKLTAAKSELDATQQKLAALNFDEGILEAAEEKLESVQEQLSRSTAERKMLAEERRREYEALQENLATTHETHDALMKRKDIELKTTQGRLESSQQLNDEKDREIQVLRDQLAAAQIDNATLMNLMKDNANRLENYHEHARKLIRQKDAELEQERERLTGSASEKQRLSGENAGLTQRLHDLHLALQVAEDRASRLQGQLLEAEKSVIGREVVLHQKQNSSSRWTHRLRGWIRKVRASAYY</sequence>
<dbReference type="AlphaFoldDB" id="A0AAJ0HK36"/>
<evidence type="ECO:0000313" key="3">
    <source>
        <dbReference type="EMBL" id="KAK3356372.1"/>
    </source>
</evidence>
<dbReference type="EMBL" id="JAUIQD010000003">
    <property type="protein sequence ID" value="KAK3356372.1"/>
    <property type="molecule type" value="Genomic_DNA"/>
</dbReference>
<evidence type="ECO:0000256" key="2">
    <source>
        <dbReference type="SAM" id="MobiDB-lite"/>
    </source>
</evidence>
<feature type="coiled-coil region" evidence="1">
    <location>
        <begin position="189"/>
        <end position="350"/>
    </location>
</feature>
<dbReference type="Proteomes" id="UP001275084">
    <property type="component" value="Unassembled WGS sequence"/>
</dbReference>
<organism evidence="3 4">
    <name type="scientific">Lasiosphaeria hispida</name>
    <dbReference type="NCBI Taxonomy" id="260671"/>
    <lineage>
        <taxon>Eukaryota</taxon>
        <taxon>Fungi</taxon>
        <taxon>Dikarya</taxon>
        <taxon>Ascomycota</taxon>
        <taxon>Pezizomycotina</taxon>
        <taxon>Sordariomycetes</taxon>
        <taxon>Sordariomycetidae</taxon>
        <taxon>Sordariales</taxon>
        <taxon>Lasiosphaeriaceae</taxon>
        <taxon>Lasiosphaeria</taxon>
    </lineage>
</organism>
<feature type="compositionally biased region" description="Low complexity" evidence="2">
    <location>
        <begin position="159"/>
        <end position="172"/>
    </location>
</feature>
<evidence type="ECO:0000256" key="1">
    <source>
        <dbReference type="SAM" id="Coils"/>
    </source>
</evidence>
<evidence type="ECO:0000313" key="4">
    <source>
        <dbReference type="Proteomes" id="UP001275084"/>
    </source>
</evidence>
<reference evidence="3" key="2">
    <citation type="submission" date="2023-06" db="EMBL/GenBank/DDBJ databases">
        <authorList>
            <consortium name="Lawrence Berkeley National Laboratory"/>
            <person name="Haridas S."/>
            <person name="Hensen N."/>
            <person name="Bonometti L."/>
            <person name="Westerberg I."/>
            <person name="Brannstrom I.O."/>
            <person name="Guillou S."/>
            <person name="Cros-Aarteil S."/>
            <person name="Calhoun S."/>
            <person name="Kuo A."/>
            <person name="Mondo S."/>
            <person name="Pangilinan J."/>
            <person name="Riley R."/>
            <person name="Labutti K."/>
            <person name="Andreopoulos B."/>
            <person name="Lipzen A."/>
            <person name="Chen C."/>
            <person name="Yanf M."/>
            <person name="Daum C."/>
            <person name="Ng V."/>
            <person name="Clum A."/>
            <person name="Steindorff A."/>
            <person name="Ohm R."/>
            <person name="Martin F."/>
            <person name="Silar P."/>
            <person name="Natvig D."/>
            <person name="Lalanne C."/>
            <person name="Gautier V."/>
            <person name="Ament-Velasquez S.L."/>
            <person name="Kruys A."/>
            <person name="Hutchinson M.I."/>
            <person name="Powell A.J."/>
            <person name="Barry K."/>
            <person name="Miller A.N."/>
            <person name="Grigoriev I.V."/>
            <person name="Debuchy R."/>
            <person name="Gladieux P."/>
            <person name="Thoren M.H."/>
            <person name="Johannesson H."/>
        </authorList>
    </citation>
    <scope>NUCLEOTIDE SEQUENCE</scope>
    <source>
        <strain evidence="3">CBS 955.72</strain>
    </source>
</reference>